<accession>A0AAI8XPP9</accession>
<dbReference type="InterPro" id="IPR013815">
    <property type="entry name" value="ATP_grasp_subdomain_1"/>
</dbReference>
<organism evidence="2 3">
    <name type="scientific">Mycolicibacterium mageritense</name>
    <name type="common">Mycobacterium mageritense</name>
    <dbReference type="NCBI Taxonomy" id="53462"/>
    <lineage>
        <taxon>Bacteria</taxon>
        <taxon>Bacillati</taxon>
        <taxon>Actinomycetota</taxon>
        <taxon>Actinomycetes</taxon>
        <taxon>Mycobacteriales</taxon>
        <taxon>Mycobacteriaceae</taxon>
        <taxon>Mycolicibacterium</taxon>
    </lineage>
</organism>
<dbReference type="InterPro" id="IPR016102">
    <property type="entry name" value="Succinyl-CoA_synth-like"/>
</dbReference>
<dbReference type="Gene3D" id="3.30.470.20">
    <property type="entry name" value="ATP-grasp fold, B domain"/>
    <property type="match status" value="1"/>
</dbReference>
<dbReference type="PANTHER" id="PTHR42793:SF1">
    <property type="entry name" value="PEPTIDYL-LYSINE N-ACETYLTRANSFERASE PATZ"/>
    <property type="match status" value="1"/>
</dbReference>
<dbReference type="InterPro" id="IPR003781">
    <property type="entry name" value="CoA-bd"/>
</dbReference>
<keyword evidence="2" id="KW-0436">Ligase</keyword>
<gene>
    <name evidence="2" type="primary">FCS1_2</name>
    <name evidence="2" type="ORF">hbim_06936</name>
</gene>
<dbReference type="SUPFAM" id="SSF51735">
    <property type="entry name" value="NAD(P)-binding Rossmann-fold domains"/>
    <property type="match status" value="1"/>
</dbReference>
<dbReference type="PANTHER" id="PTHR42793">
    <property type="entry name" value="COA BINDING DOMAIN CONTAINING PROTEIN"/>
    <property type="match status" value="1"/>
</dbReference>
<dbReference type="SMART" id="SM00881">
    <property type="entry name" value="CoA_binding"/>
    <property type="match status" value="1"/>
</dbReference>
<protein>
    <submittedName>
        <fullName evidence="2">Trans-feruloyl-CoA synthase FCS1</fullName>
        <ecNumber evidence="2">6.2.1.34</ecNumber>
    </submittedName>
</protein>
<evidence type="ECO:0000313" key="2">
    <source>
        <dbReference type="EMBL" id="BDY32964.1"/>
    </source>
</evidence>
<dbReference type="Gene3D" id="3.40.50.720">
    <property type="entry name" value="NAD(P)-binding Rossmann-like Domain"/>
    <property type="match status" value="1"/>
</dbReference>
<sequence length="700" mass="72194">MTGVDVSTDRNSEVTPTATRGATDLSVFSDPRSVAVVGASNDPAKWGYWLASGALVGSARRTVHFVNSRAGEVLGQPCVPSLLDLPEAPELVALCVPAAHVDTVVDQGLQRGVRGFLGITGGVTDDSALAARITAHGARLIGTNSLGIYDASSHLQLLWGRLTPGPLAIISQSGQLGSELADLGRRQGLGISRFVSIGNQSDVSAAELLADLAEHDATRVVALYLESFTDGETLFETIEQLRASGKPTVLLTVGSSSASTRMARSHTGSLTAPTDMVDAACRAAGVVRAGTPSEVVDIARTLLTAPPARGRRIAIVGDSGGQSAIAADVASGMRLAVVPFSEPVTADLADRLPAGAACANPIDLAGAGEQDMGNYAAIVERVVAAGEIDAVVMTGYFGCYGRDIPSSAAGEAAVAERLGAVVSASGVPVIVHTMGPETATAEALWRCGVPAFGTVEAAMRAVARTAALSPRAVVGRSTGVSDRPLGHGYWAARQLLEPLGIGFPTGAVIRTDADLAGVSGLRAPLVLKAGWLEHKSEVGGVRTGLVGPDELRDAFRDMQARLGDGDYVVEEQDTRPGAVEVLVGARRDPQLGAFVVVGAGGTETEMHQDVRIERAPVSHDIARQMLGELRMAPLLTGWRGRPAVDVDAVADLIVTVSELIADRRDIGEIELNPVRATPSGALAVDALVLGVAAHENCGQT</sequence>
<dbReference type="GO" id="GO:0005524">
    <property type="term" value="F:ATP binding"/>
    <property type="evidence" value="ECO:0007669"/>
    <property type="project" value="InterPro"/>
</dbReference>
<evidence type="ECO:0000259" key="1">
    <source>
        <dbReference type="SMART" id="SM00881"/>
    </source>
</evidence>
<dbReference type="GO" id="GO:0050563">
    <property type="term" value="F:trans-feruloyl-CoA synthase activity"/>
    <property type="evidence" value="ECO:0007669"/>
    <property type="project" value="UniProtKB-EC"/>
</dbReference>
<dbReference type="SUPFAM" id="SSF56059">
    <property type="entry name" value="Glutathione synthetase ATP-binding domain-like"/>
    <property type="match status" value="1"/>
</dbReference>
<dbReference type="InterPro" id="IPR036291">
    <property type="entry name" value="NAD(P)-bd_dom_sf"/>
</dbReference>
<feature type="domain" description="CoA-binding" evidence="1">
    <location>
        <begin position="28"/>
        <end position="123"/>
    </location>
</feature>
<reference evidence="2" key="1">
    <citation type="submission" date="2023-03" db="EMBL/GenBank/DDBJ databases">
        <title>Draft genome sequence of a Mycolicibacterium mageritense strain H4_3_1 isolated from a hybrid biological-inorganic system reactor.</title>
        <authorList>
            <person name="Feng X."/>
            <person name="Kazama D."/>
            <person name="Sato K."/>
            <person name="Kobayashi H."/>
        </authorList>
    </citation>
    <scope>NUCLEOTIDE SEQUENCE</scope>
    <source>
        <strain evidence="2">H4_3_1</strain>
    </source>
</reference>
<proteinExistence type="predicted"/>
<dbReference type="Proteomes" id="UP001241092">
    <property type="component" value="Chromosome"/>
</dbReference>
<dbReference type="AlphaFoldDB" id="A0AAI8XPP9"/>
<dbReference type="Gene3D" id="3.40.50.261">
    <property type="entry name" value="Succinyl-CoA synthetase domains"/>
    <property type="match status" value="2"/>
</dbReference>
<dbReference type="SUPFAM" id="SSF52210">
    <property type="entry name" value="Succinyl-CoA synthetase domains"/>
    <property type="match status" value="2"/>
</dbReference>
<dbReference type="Gene3D" id="3.30.1490.20">
    <property type="entry name" value="ATP-grasp fold, A domain"/>
    <property type="match status" value="1"/>
</dbReference>
<evidence type="ECO:0000313" key="3">
    <source>
        <dbReference type="Proteomes" id="UP001241092"/>
    </source>
</evidence>
<dbReference type="EMBL" id="AP027452">
    <property type="protein sequence ID" value="BDY32964.1"/>
    <property type="molecule type" value="Genomic_DNA"/>
</dbReference>
<name>A0AAI8XPP9_MYCME</name>
<dbReference type="InterPro" id="IPR032875">
    <property type="entry name" value="Succ_CoA_lig_flav_dom"/>
</dbReference>
<dbReference type="Pfam" id="PF13607">
    <property type="entry name" value="Succ_CoA_lig"/>
    <property type="match status" value="1"/>
</dbReference>
<dbReference type="Pfam" id="PF13380">
    <property type="entry name" value="CoA_binding_2"/>
    <property type="match status" value="1"/>
</dbReference>
<dbReference type="EC" id="6.2.1.34" evidence="2"/>
<dbReference type="Pfam" id="PF13549">
    <property type="entry name" value="ATP-grasp_5"/>
    <property type="match status" value="1"/>
</dbReference>